<keyword evidence="1" id="KW-0732">Signal</keyword>
<sequence length="551" mass="58226">MSSDICDDIGCDSRNYGNCRITPVYTTPWESEVLLGCLCDEGYTGYDCSLRTCPSGDNPLTESQQNDVQLLECHADSGSFTLTFKGETTVPISVDATVTEMMSAIDALPTVREVDVQWTQGNDKACVSSGNLIQVTFLQDFGDLPLLVPDGTNLGQTSLSEIPIITSEKVATGTKEDDSCSNHGHCNESLGVCKCLEDWQTSDGYGSAGTRGDCGHRSSGTTSSCPSPVGEPACLGHGTCQGPPTYLCTCENGRTGPDCSELSCPEGPAWFSMPTSDNTAHGMEECSRMGLCDRQTGVCDCREGFEGSACQYLTCENDCSGNGQCLSMSSLAAAHGVDYGSDPNDPLTWDAHMVSGCLCSDGFEGPTCKHRSCPKGDDPNTRHQNNEIQVLSCVDSDDSGEFSIGFGDESVQIMSTATAADIETALNTLASIERVVVSYSDPEIYVGAPNLDSDALQVCRASGGSVDVEFLVPTGNVPELTISSVVGIDGALSVTTSQEGTKEYDVCSNRGLCDHETGLCECFTGFGSSDGQGQAGHRDDCGYRLEYAFDS</sequence>
<dbReference type="EMBL" id="AGNL01025207">
    <property type="protein sequence ID" value="EJK58445.1"/>
    <property type="molecule type" value="Genomic_DNA"/>
</dbReference>
<evidence type="ECO:0000256" key="3">
    <source>
        <dbReference type="PROSITE-ProRule" id="PRU00076"/>
    </source>
</evidence>
<dbReference type="SMART" id="SM00181">
    <property type="entry name" value="EGF"/>
    <property type="match status" value="4"/>
</dbReference>
<comment type="caution">
    <text evidence="5">The sequence shown here is derived from an EMBL/GenBank/DDBJ whole genome shotgun (WGS) entry which is preliminary data.</text>
</comment>
<dbReference type="Gene3D" id="2.10.25.10">
    <property type="entry name" value="Laminin"/>
    <property type="match status" value="1"/>
</dbReference>
<accession>K0RZF0</accession>
<keyword evidence="6" id="KW-1185">Reference proteome</keyword>
<protein>
    <recommendedName>
        <fullName evidence="4">EGF-like domain-containing protein</fullName>
    </recommendedName>
</protein>
<evidence type="ECO:0000256" key="2">
    <source>
        <dbReference type="ARBA" id="ARBA00023157"/>
    </source>
</evidence>
<dbReference type="PROSITE" id="PS00022">
    <property type="entry name" value="EGF_1"/>
    <property type="match status" value="2"/>
</dbReference>
<comment type="caution">
    <text evidence="3">Lacks conserved residue(s) required for the propagation of feature annotation.</text>
</comment>
<feature type="domain" description="EGF-like" evidence="4">
    <location>
        <begin position="221"/>
        <end position="260"/>
    </location>
</feature>
<dbReference type="Proteomes" id="UP000266841">
    <property type="component" value="Unassembled WGS sequence"/>
</dbReference>
<dbReference type="PROSITE" id="PS50026">
    <property type="entry name" value="EGF_3"/>
    <property type="match status" value="1"/>
</dbReference>
<dbReference type="InterPro" id="IPR000742">
    <property type="entry name" value="EGF"/>
</dbReference>
<dbReference type="PANTHER" id="PTHR14949:SF56">
    <property type="entry name" value="EGF-LIKE-DOMAIN, MULTIPLE 7"/>
    <property type="match status" value="1"/>
</dbReference>
<evidence type="ECO:0000256" key="1">
    <source>
        <dbReference type="ARBA" id="ARBA00022729"/>
    </source>
</evidence>
<name>K0RZF0_THAOC</name>
<keyword evidence="3" id="KW-0245">EGF-like domain</keyword>
<dbReference type="PROSITE" id="PS01186">
    <property type="entry name" value="EGF_2"/>
    <property type="match status" value="1"/>
</dbReference>
<evidence type="ECO:0000313" key="6">
    <source>
        <dbReference type="Proteomes" id="UP000266841"/>
    </source>
</evidence>
<dbReference type="PANTHER" id="PTHR14949">
    <property type="entry name" value="EGF-LIKE-DOMAIN, MULTIPLE 7, 8"/>
    <property type="match status" value="1"/>
</dbReference>
<dbReference type="OrthoDB" id="442731at2759"/>
<reference evidence="5 6" key="1">
    <citation type="journal article" date="2012" name="Genome Biol.">
        <title>Genome and low-iron response of an oceanic diatom adapted to chronic iron limitation.</title>
        <authorList>
            <person name="Lommer M."/>
            <person name="Specht M."/>
            <person name="Roy A.S."/>
            <person name="Kraemer L."/>
            <person name="Andreson R."/>
            <person name="Gutowska M.A."/>
            <person name="Wolf J."/>
            <person name="Bergner S.V."/>
            <person name="Schilhabel M.B."/>
            <person name="Klostermeier U.C."/>
            <person name="Beiko R.G."/>
            <person name="Rosenstiel P."/>
            <person name="Hippler M."/>
            <person name="Laroche J."/>
        </authorList>
    </citation>
    <scope>NUCLEOTIDE SEQUENCE [LARGE SCALE GENOMIC DNA]</scope>
    <source>
        <strain evidence="5 6">CCMP1005</strain>
    </source>
</reference>
<dbReference type="InterPro" id="IPR050969">
    <property type="entry name" value="Dev_Signal_Modulators"/>
</dbReference>
<dbReference type="eggNOG" id="KOG1225">
    <property type="taxonomic scope" value="Eukaryota"/>
</dbReference>
<organism evidence="5 6">
    <name type="scientific">Thalassiosira oceanica</name>
    <name type="common">Marine diatom</name>
    <dbReference type="NCBI Taxonomy" id="159749"/>
    <lineage>
        <taxon>Eukaryota</taxon>
        <taxon>Sar</taxon>
        <taxon>Stramenopiles</taxon>
        <taxon>Ochrophyta</taxon>
        <taxon>Bacillariophyta</taxon>
        <taxon>Coscinodiscophyceae</taxon>
        <taxon>Thalassiosirophycidae</taxon>
        <taxon>Thalassiosirales</taxon>
        <taxon>Thalassiosiraceae</taxon>
        <taxon>Thalassiosira</taxon>
    </lineage>
</organism>
<evidence type="ECO:0000259" key="4">
    <source>
        <dbReference type="PROSITE" id="PS50026"/>
    </source>
</evidence>
<proteinExistence type="predicted"/>
<gene>
    <name evidence="5" type="ORF">THAOC_21429</name>
</gene>
<dbReference type="AlphaFoldDB" id="K0RZF0"/>
<evidence type="ECO:0000313" key="5">
    <source>
        <dbReference type="EMBL" id="EJK58445.1"/>
    </source>
</evidence>
<keyword evidence="2 3" id="KW-1015">Disulfide bond</keyword>
<feature type="disulfide bond" evidence="3">
    <location>
        <begin position="250"/>
        <end position="259"/>
    </location>
</feature>
<dbReference type="OMA" id="KIYGCVC"/>